<evidence type="ECO:0000256" key="1">
    <source>
        <dbReference type="ARBA" id="ARBA00001946"/>
    </source>
</evidence>
<dbReference type="Pfam" id="PF00293">
    <property type="entry name" value="NUDIX"/>
    <property type="match status" value="1"/>
</dbReference>
<evidence type="ECO:0000256" key="3">
    <source>
        <dbReference type="ARBA" id="ARBA00022801"/>
    </source>
</evidence>
<dbReference type="PANTHER" id="PTHR43046">
    <property type="entry name" value="GDP-MANNOSE MANNOSYL HYDROLASE"/>
    <property type="match status" value="1"/>
</dbReference>
<evidence type="ECO:0000313" key="9">
    <source>
        <dbReference type="Proteomes" id="UP000321798"/>
    </source>
</evidence>
<organism evidence="8 9">
    <name type="scientific">Cellulomonas soli</name>
    <dbReference type="NCBI Taxonomy" id="931535"/>
    <lineage>
        <taxon>Bacteria</taxon>
        <taxon>Bacillati</taxon>
        <taxon>Actinomycetota</taxon>
        <taxon>Actinomycetes</taxon>
        <taxon>Micrococcales</taxon>
        <taxon>Cellulomonadaceae</taxon>
        <taxon>Cellulomonas</taxon>
    </lineage>
</organism>
<gene>
    <name evidence="8" type="ORF">CSO01_07930</name>
</gene>
<dbReference type="CDD" id="cd04685">
    <property type="entry name" value="NUDIX_Hydrolase"/>
    <property type="match status" value="1"/>
</dbReference>
<evidence type="ECO:0000256" key="4">
    <source>
        <dbReference type="ARBA" id="ARBA00022842"/>
    </source>
</evidence>
<comment type="caution">
    <text evidence="8">The sequence shown here is derived from an EMBL/GenBank/DDBJ whole genome shotgun (WGS) entry which is preliminary data.</text>
</comment>
<evidence type="ECO:0000256" key="2">
    <source>
        <dbReference type="ARBA" id="ARBA00005582"/>
    </source>
</evidence>
<comment type="similarity">
    <text evidence="2 5">Belongs to the Nudix hydrolase family.</text>
</comment>
<dbReference type="InterPro" id="IPR015797">
    <property type="entry name" value="NUDIX_hydrolase-like_dom_sf"/>
</dbReference>
<name>A0A512PA44_9CELL</name>
<reference evidence="8 9" key="1">
    <citation type="submission" date="2019-07" db="EMBL/GenBank/DDBJ databases">
        <title>Whole genome shotgun sequence of Cellulomonas soli NBRC 109434.</title>
        <authorList>
            <person name="Hosoyama A."/>
            <person name="Uohara A."/>
            <person name="Ohji S."/>
            <person name="Ichikawa N."/>
        </authorList>
    </citation>
    <scope>NUCLEOTIDE SEQUENCE [LARGE SCALE GENOMIC DNA]</scope>
    <source>
        <strain evidence="8 9">NBRC 109434</strain>
    </source>
</reference>
<evidence type="ECO:0000259" key="7">
    <source>
        <dbReference type="PROSITE" id="PS51462"/>
    </source>
</evidence>
<dbReference type="InterPro" id="IPR000086">
    <property type="entry name" value="NUDIX_hydrolase_dom"/>
</dbReference>
<accession>A0A512PA44</accession>
<evidence type="ECO:0000313" key="8">
    <source>
        <dbReference type="EMBL" id="GEP68078.1"/>
    </source>
</evidence>
<dbReference type="PRINTS" id="PR00502">
    <property type="entry name" value="NUDIXFAMILY"/>
</dbReference>
<dbReference type="PANTHER" id="PTHR43046:SF12">
    <property type="entry name" value="GDP-MANNOSE MANNOSYL HYDROLASE"/>
    <property type="match status" value="1"/>
</dbReference>
<dbReference type="Gene3D" id="3.90.79.10">
    <property type="entry name" value="Nucleoside Triphosphate Pyrophosphohydrolase"/>
    <property type="match status" value="1"/>
</dbReference>
<keyword evidence="4" id="KW-0460">Magnesium</keyword>
<comment type="cofactor">
    <cofactor evidence="1">
        <name>Mg(2+)</name>
        <dbReference type="ChEBI" id="CHEBI:18420"/>
    </cofactor>
</comment>
<dbReference type="PROSITE" id="PS00893">
    <property type="entry name" value="NUDIX_BOX"/>
    <property type="match status" value="1"/>
</dbReference>
<dbReference type="InterPro" id="IPR020476">
    <property type="entry name" value="Nudix_hydrolase"/>
</dbReference>
<dbReference type="PROSITE" id="PS51462">
    <property type="entry name" value="NUDIX"/>
    <property type="match status" value="1"/>
</dbReference>
<evidence type="ECO:0000256" key="6">
    <source>
        <dbReference type="SAM" id="MobiDB-lite"/>
    </source>
</evidence>
<proteinExistence type="inferred from homology"/>
<feature type="domain" description="Nudix hydrolase" evidence="7">
    <location>
        <begin position="55"/>
        <end position="200"/>
    </location>
</feature>
<dbReference type="EMBL" id="BKAL01000002">
    <property type="protein sequence ID" value="GEP68078.1"/>
    <property type="molecule type" value="Genomic_DNA"/>
</dbReference>
<protein>
    <recommendedName>
        <fullName evidence="7">Nudix hydrolase domain-containing protein</fullName>
    </recommendedName>
</protein>
<keyword evidence="9" id="KW-1185">Reference proteome</keyword>
<dbReference type="AlphaFoldDB" id="A0A512PA44"/>
<sequence length="220" mass="24110">MVTPHADEGATGLPAAPSGVPSARRGGPPPAALQADGGGPVHGLSTEWRTGPDGMRFRAAARVILLDEQDRLLLIRGHDIDQPSRSWWFTVGGGIDEGESSRDAAVRELHEETGIRLSAEALQGPVFTRSAIFDFWAQECRQDEEMYLGRVHSADVGEFSREGWTQIEHDLLDELGWWTLDDLERLEQQTEVFPAGLAGLVRGLLPVWDGTTRHLGLGRD</sequence>
<evidence type="ECO:0000256" key="5">
    <source>
        <dbReference type="RuleBase" id="RU003476"/>
    </source>
</evidence>
<dbReference type="SUPFAM" id="SSF55811">
    <property type="entry name" value="Nudix"/>
    <property type="match status" value="1"/>
</dbReference>
<dbReference type="InterPro" id="IPR020084">
    <property type="entry name" value="NUDIX_hydrolase_CS"/>
</dbReference>
<keyword evidence="3 5" id="KW-0378">Hydrolase</keyword>
<feature type="compositionally biased region" description="Low complexity" evidence="6">
    <location>
        <begin position="17"/>
        <end position="26"/>
    </location>
</feature>
<feature type="region of interest" description="Disordered" evidence="6">
    <location>
        <begin position="1"/>
        <end position="50"/>
    </location>
</feature>
<dbReference type="Proteomes" id="UP000321798">
    <property type="component" value="Unassembled WGS sequence"/>
</dbReference>
<dbReference type="GO" id="GO:0016787">
    <property type="term" value="F:hydrolase activity"/>
    <property type="evidence" value="ECO:0007669"/>
    <property type="project" value="UniProtKB-KW"/>
</dbReference>